<evidence type="ECO:0000313" key="4">
    <source>
        <dbReference type="Proteomes" id="UP000054886"/>
    </source>
</evidence>
<feature type="compositionally biased region" description="Low complexity" evidence="1">
    <location>
        <begin position="111"/>
        <end position="129"/>
    </location>
</feature>
<evidence type="ECO:0000313" key="2">
    <source>
        <dbReference type="EMBL" id="KTA95064.1"/>
    </source>
</evidence>
<dbReference type="AlphaFoldDB" id="A0A0W0C6R3"/>
<dbReference type="VEuPathDB" id="FungiDB:GVI51_E03003"/>
<organism evidence="3 4">
    <name type="scientific">Candida glabrata</name>
    <name type="common">Yeast</name>
    <name type="synonym">Torulopsis glabrata</name>
    <dbReference type="NCBI Taxonomy" id="5478"/>
    <lineage>
        <taxon>Eukaryota</taxon>
        <taxon>Fungi</taxon>
        <taxon>Dikarya</taxon>
        <taxon>Ascomycota</taxon>
        <taxon>Saccharomycotina</taxon>
        <taxon>Saccharomycetes</taxon>
        <taxon>Saccharomycetales</taxon>
        <taxon>Saccharomycetaceae</taxon>
        <taxon>Nakaseomyces</taxon>
    </lineage>
</organism>
<evidence type="ECO:0000256" key="1">
    <source>
        <dbReference type="SAM" id="MobiDB-lite"/>
    </source>
</evidence>
<dbReference type="Proteomes" id="UP000054886">
    <property type="component" value="Unassembled WGS sequence"/>
</dbReference>
<feature type="region of interest" description="Disordered" evidence="1">
    <location>
        <begin position="54"/>
        <end position="136"/>
    </location>
</feature>
<protein>
    <submittedName>
        <fullName evidence="3">Protein phosphatase type 2A regulatory subunit RTS3</fullName>
    </submittedName>
</protein>
<dbReference type="VEuPathDB" id="FungiDB:GW608_E03003"/>
<dbReference type="VEuPathDB" id="FungiDB:GWK60_E03003"/>
<dbReference type="VEuPathDB" id="FungiDB:B1J91_E03267g"/>
<evidence type="ECO:0000313" key="3">
    <source>
        <dbReference type="EMBL" id="KTA95132.1"/>
    </source>
</evidence>
<proteinExistence type="predicted"/>
<accession>A0A0W0C6R3</accession>
<dbReference type="EMBL" id="LLZZ01000190">
    <property type="protein sequence ID" value="KTA95132.1"/>
    <property type="molecule type" value="Genomic_DNA"/>
</dbReference>
<gene>
    <name evidence="3" type="ORF">AO440_005599</name>
    <name evidence="2" type="ORF">AO440_005638</name>
</gene>
<comment type="caution">
    <text evidence="3">The sequence shown here is derived from an EMBL/GenBank/DDBJ whole genome shotgun (WGS) entry which is preliminary data.</text>
</comment>
<reference evidence="3 4" key="1">
    <citation type="submission" date="2015-10" db="EMBL/GenBank/DDBJ databases">
        <title>Draft genomes sequences of Candida glabrata isolates 1A, 1B, 2A, 2B, 3A and 3B.</title>
        <authorList>
            <person name="Haavelsrud O.E."/>
            <person name="Gaustad P."/>
        </authorList>
    </citation>
    <scope>NUCLEOTIDE SEQUENCE [LARGE SCALE GENOMIC DNA]</scope>
    <source>
        <strain evidence="3">910700640</strain>
    </source>
</reference>
<feature type="compositionally biased region" description="Polar residues" evidence="1">
    <location>
        <begin position="56"/>
        <end position="65"/>
    </location>
</feature>
<feature type="compositionally biased region" description="Polar residues" evidence="1">
    <location>
        <begin position="72"/>
        <end position="83"/>
    </location>
</feature>
<dbReference type="EMBL" id="LLZZ01000193">
    <property type="protein sequence ID" value="KTA95064.1"/>
    <property type="molecule type" value="Genomic_DNA"/>
</dbReference>
<dbReference type="OrthoDB" id="4026704at2759"/>
<dbReference type="VEuPathDB" id="FungiDB:CAGL0E03267g"/>
<name>A0A0W0C6R3_CANGB</name>
<sequence>MQDVPVKARRLSREQIINEMEKEQDAIVVKLLKEIETLKLENTRLRQRLAMFAEDAQNNNHSTQAARRRAGSVTSTTYSNSAILTDDEEDEDHNGHRRDSFLRVPVSPTHSRQASMSSSASSSSNRRPSLVVKEQRQLELLEFRKRNASLSKKK</sequence>